<gene>
    <name evidence="1" type="ORF">LCGC14_2914810</name>
</gene>
<reference evidence="1" key="1">
    <citation type="journal article" date="2015" name="Nature">
        <title>Complex archaea that bridge the gap between prokaryotes and eukaryotes.</title>
        <authorList>
            <person name="Spang A."/>
            <person name="Saw J.H."/>
            <person name="Jorgensen S.L."/>
            <person name="Zaremba-Niedzwiedzka K."/>
            <person name="Martijn J."/>
            <person name="Lind A.E."/>
            <person name="van Eijk R."/>
            <person name="Schleper C."/>
            <person name="Guy L."/>
            <person name="Ettema T.J."/>
        </authorList>
    </citation>
    <scope>NUCLEOTIDE SEQUENCE</scope>
</reference>
<accession>A0A0F8XQN4</accession>
<protein>
    <submittedName>
        <fullName evidence="1">Uncharacterized protein</fullName>
    </submittedName>
</protein>
<name>A0A0F8XQN4_9ZZZZ</name>
<comment type="caution">
    <text evidence="1">The sequence shown here is derived from an EMBL/GenBank/DDBJ whole genome shotgun (WGS) entry which is preliminary data.</text>
</comment>
<proteinExistence type="predicted"/>
<dbReference type="EMBL" id="LAZR01057781">
    <property type="protein sequence ID" value="KKK71347.1"/>
    <property type="molecule type" value="Genomic_DNA"/>
</dbReference>
<sequence>MYEYHVMGANGMSGMQREIAKRAADGWELVLA</sequence>
<dbReference type="AlphaFoldDB" id="A0A0F8XQN4"/>
<organism evidence="1">
    <name type="scientific">marine sediment metagenome</name>
    <dbReference type="NCBI Taxonomy" id="412755"/>
    <lineage>
        <taxon>unclassified sequences</taxon>
        <taxon>metagenomes</taxon>
        <taxon>ecological metagenomes</taxon>
    </lineage>
</organism>
<evidence type="ECO:0000313" key="1">
    <source>
        <dbReference type="EMBL" id="KKK71347.1"/>
    </source>
</evidence>